<dbReference type="Pfam" id="PF24879">
    <property type="entry name" value="DUF7737"/>
    <property type="match status" value="1"/>
</dbReference>
<reference evidence="3 4" key="1">
    <citation type="submission" date="2018-06" db="EMBL/GenBank/DDBJ databases">
        <title>Actinomadura craniellae sp. nov. isolated from marine sponge Craniella sp.</title>
        <authorList>
            <person name="Li L."/>
            <person name="Xu Q.H."/>
            <person name="Lin H.W."/>
            <person name="Lu Y.H."/>
        </authorList>
    </citation>
    <scope>NUCLEOTIDE SEQUENCE [LARGE SCALE GENOMIC DNA]</scope>
    <source>
        <strain evidence="3 4">LHW63021</strain>
    </source>
</reference>
<dbReference type="RefSeq" id="WP_111871299.1">
    <property type="nucleotide sequence ID" value="NZ_QLYX01000017.1"/>
</dbReference>
<dbReference type="InterPro" id="IPR025406">
    <property type="entry name" value="DUF4132"/>
</dbReference>
<dbReference type="EMBL" id="QLYX01000017">
    <property type="protein sequence ID" value="RAY11721.1"/>
    <property type="molecule type" value="Genomic_DNA"/>
</dbReference>
<keyword evidence="4" id="KW-1185">Reference proteome</keyword>
<gene>
    <name evidence="3" type="ORF">DPM19_29360</name>
</gene>
<dbReference type="Pfam" id="PF13569">
    <property type="entry name" value="DUF4132"/>
    <property type="match status" value="1"/>
</dbReference>
<sequence length="833" mass="90690">MSYVPDPRITPLEERWTAGLDPAVRDLLDRLEKAYAADPAAGQAVDALIAAAGDAELPAVAVWVQLRSHAWVQDGRANSALLSRLTSALADRRIGRRAGEVAVLWRLALDVLDGPYPDRALELLKLPLGATERLPADELPPLVDLLVRAREIAELEWQPRTAERRRRRIDRLIAAGGGGIHLLLTGHDGFVARLRETLATELQAPGLPELLAHWGTATASRPTAGWSRTAGELLAAAPTAPRTLRALLTALAEHREQPALVRAVHRRFGGGLRQVDWTEVVYLAEETETTVRGAVWTLERLDAGWVVPLLGEVAEAAATPVQGANVRSEIIANAAVAMLARRPEEAAVARLARLRARVKKKTILNAVGRALDAVGRRAGLTPEQLVERAVPDFGLGPGGRREERAGEFTAVLSIDAGGGAALAFAESGGRPRKTVPAAVKEGHPELLAELRGAVKELKRALPAERFRLEAALAGGRSWAAPDWRRYYLDHPVVGVFARALIWECSTDGATWTAGLPAPAGDLTDAAGETVPVGPAATVRLWHPIRATAGQVRAWRERLYELELRQPVKQAFREVYPLTPAERETATYSNRFAGHILRYGQAKALLHGRGWTGPQLGHWDGGGDGPARKEIVAPDGARWRAWFHLDLVVEYHRTAEHCSSDQIRFDRHDGTGWVDAPLAEVPPLVLSEALRDADLAVGVASIAADPEWRDRGEGRHLEYWHAAGFGELSEPARTRREALARLLPRTKLAGRAELTERFLRVRGSLRTYKIHLGSGNILMEPNDAYLCIVQAGRGSSSGVFLPFEDERLSLILSKAFLLADDASITDPSITAQLR</sequence>
<dbReference type="OrthoDB" id="9763697at2"/>
<evidence type="ECO:0000313" key="3">
    <source>
        <dbReference type="EMBL" id="RAY11721.1"/>
    </source>
</evidence>
<dbReference type="InterPro" id="IPR056639">
    <property type="entry name" value="DUF7737"/>
</dbReference>
<dbReference type="Proteomes" id="UP000251891">
    <property type="component" value="Unassembled WGS sequence"/>
</dbReference>
<accession>A0A365GY25</accession>
<evidence type="ECO:0000313" key="4">
    <source>
        <dbReference type="Proteomes" id="UP000251891"/>
    </source>
</evidence>
<organism evidence="3 4">
    <name type="scientific">Actinomadura craniellae</name>
    <dbReference type="NCBI Taxonomy" id="2231787"/>
    <lineage>
        <taxon>Bacteria</taxon>
        <taxon>Bacillati</taxon>
        <taxon>Actinomycetota</taxon>
        <taxon>Actinomycetes</taxon>
        <taxon>Streptosporangiales</taxon>
        <taxon>Thermomonosporaceae</taxon>
        <taxon>Actinomadura</taxon>
    </lineage>
</organism>
<name>A0A365GY25_9ACTN</name>
<feature type="domain" description="DUF4132" evidence="1">
    <location>
        <begin position="429"/>
        <end position="610"/>
    </location>
</feature>
<protein>
    <submittedName>
        <fullName evidence="3">DUF4132 domain-containing protein</fullName>
    </submittedName>
</protein>
<evidence type="ECO:0000259" key="1">
    <source>
        <dbReference type="Pfam" id="PF13569"/>
    </source>
</evidence>
<dbReference type="AlphaFoldDB" id="A0A365GY25"/>
<feature type="domain" description="DUF7737" evidence="2">
    <location>
        <begin position="731"/>
        <end position="832"/>
    </location>
</feature>
<evidence type="ECO:0000259" key="2">
    <source>
        <dbReference type="Pfam" id="PF24879"/>
    </source>
</evidence>
<proteinExistence type="predicted"/>
<comment type="caution">
    <text evidence="3">The sequence shown here is derived from an EMBL/GenBank/DDBJ whole genome shotgun (WGS) entry which is preliminary data.</text>
</comment>